<dbReference type="AlphaFoldDB" id="A0A9P8AME2"/>
<protein>
    <submittedName>
        <fullName evidence="1">Uncharacterized protein</fullName>
    </submittedName>
</protein>
<keyword evidence="2" id="KW-1185">Reference proteome</keyword>
<dbReference type="Proteomes" id="UP000812287">
    <property type="component" value="Unassembled WGS sequence"/>
</dbReference>
<evidence type="ECO:0000313" key="2">
    <source>
        <dbReference type="Proteomes" id="UP000812287"/>
    </source>
</evidence>
<dbReference type="RefSeq" id="XP_043034668.1">
    <property type="nucleotide sequence ID" value="XM_043179576.1"/>
</dbReference>
<organism evidence="1 2">
    <name type="scientific">Guyanagaster necrorhizus</name>
    <dbReference type="NCBI Taxonomy" id="856835"/>
    <lineage>
        <taxon>Eukaryota</taxon>
        <taxon>Fungi</taxon>
        <taxon>Dikarya</taxon>
        <taxon>Basidiomycota</taxon>
        <taxon>Agaricomycotina</taxon>
        <taxon>Agaricomycetes</taxon>
        <taxon>Agaricomycetidae</taxon>
        <taxon>Agaricales</taxon>
        <taxon>Marasmiineae</taxon>
        <taxon>Physalacriaceae</taxon>
        <taxon>Guyanagaster</taxon>
    </lineage>
</organism>
<accession>A0A9P8AME2</accession>
<gene>
    <name evidence="1" type="ORF">BT62DRAFT_1080357</name>
</gene>
<evidence type="ECO:0000313" key="1">
    <source>
        <dbReference type="EMBL" id="KAG7441168.1"/>
    </source>
</evidence>
<name>A0A9P8AME2_9AGAR</name>
<sequence length="175" mass="19797">MRPFFRLRNLLHTTWSWNLMPRFFLMPFDMIIIRKCHIRPNLEAARNTVRKTDACLLSSLPPLATEKYTKIASNGFTGAGIFSVLSGVGAVNIYRDAASYGCSSLHLALFRIIITPASIYNDRLGYEKTIQSDWCSVTNKQAATATDIIDDPTHYRSWASFDTVARLILQCLNET</sequence>
<dbReference type="EMBL" id="MU250563">
    <property type="protein sequence ID" value="KAG7441168.1"/>
    <property type="molecule type" value="Genomic_DNA"/>
</dbReference>
<proteinExistence type="predicted"/>
<comment type="caution">
    <text evidence="1">The sequence shown here is derived from an EMBL/GenBank/DDBJ whole genome shotgun (WGS) entry which is preliminary data.</text>
</comment>
<dbReference type="GeneID" id="66101870"/>
<reference evidence="1" key="1">
    <citation type="submission" date="2020-11" db="EMBL/GenBank/DDBJ databases">
        <title>Adaptations for nitrogen fixation in a non-lichenized fungal sporocarp promotes dispersal by wood-feeding termites.</title>
        <authorList>
            <consortium name="DOE Joint Genome Institute"/>
            <person name="Koch R.A."/>
            <person name="Yoon G."/>
            <person name="Arayal U."/>
            <person name="Lail K."/>
            <person name="Amirebrahimi M."/>
            <person name="Labutti K."/>
            <person name="Lipzen A."/>
            <person name="Riley R."/>
            <person name="Barry K."/>
            <person name="Henrissat B."/>
            <person name="Grigoriev I.V."/>
            <person name="Herr J.R."/>
            <person name="Aime M.C."/>
        </authorList>
    </citation>
    <scope>NUCLEOTIDE SEQUENCE</scope>
    <source>
        <strain evidence="1">MCA 3950</strain>
    </source>
</reference>